<proteinExistence type="predicted"/>
<evidence type="ECO:0000313" key="1">
    <source>
        <dbReference type="EMBL" id="GAG16817.1"/>
    </source>
</evidence>
<organism evidence="1">
    <name type="scientific">marine sediment metagenome</name>
    <dbReference type="NCBI Taxonomy" id="412755"/>
    <lineage>
        <taxon>unclassified sequences</taxon>
        <taxon>metagenomes</taxon>
        <taxon>ecological metagenomes</taxon>
    </lineage>
</organism>
<dbReference type="EMBL" id="BARS01035285">
    <property type="protein sequence ID" value="GAG16817.1"/>
    <property type="molecule type" value="Genomic_DNA"/>
</dbReference>
<accession>X0W0D5</accession>
<name>X0W0D5_9ZZZZ</name>
<sequence length="66" mass="7671">MVLVAVFVYLLKQTNLQFRISLLLVTEVDNIINPLTKFLFGSYPREAGNPNRIKRTTYIKRLSIET</sequence>
<reference evidence="1" key="1">
    <citation type="journal article" date="2014" name="Front. Microbiol.">
        <title>High frequency of phylogenetically diverse reductive dehalogenase-homologous genes in deep subseafloor sedimentary metagenomes.</title>
        <authorList>
            <person name="Kawai M."/>
            <person name="Futagami T."/>
            <person name="Toyoda A."/>
            <person name="Takaki Y."/>
            <person name="Nishi S."/>
            <person name="Hori S."/>
            <person name="Arai W."/>
            <person name="Tsubouchi T."/>
            <person name="Morono Y."/>
            <person name="Uchiyama I."/>
            <person name="Ito T."/>
            <person name="Fujiyama A."/>
            <person name="Inagaki F."/>
            <person name="Takami H."/>
        </authorList>
    </citation>
    <scope>NUCLEOTIDE SEQUENCE</scope>
    <source>
        <strain evidence="1">Expedition CK06-06</strain>
    </source>
</reference>
<dbReference type="AlphaFoldDB" id="X0W0D5"/>
<comment type="caution">
    <text evidence="1">The sequence shown here is derived from an EMBL/GenBank/DDBJ whole genome shotgun (WGS) entry which is preliminary data.</text>
</comment>
<feature type="non-terminal residue" evidence="1">
    <location>
        <position position="66"/>
    </location>
</feature>
<protein>
    <submittedName>
        <fullName evidence="1">Uncharacterized protein</fullName>
    </submittedName>
</protein>
<gene>
    <name evidence="1" type="ORF">S01H1_54383</name>
</gene>